<keyword evidence="5 9" id="KW-0735">Signal-anchor</keyword>
<keyword evidence="4 9" id="KW-0812">Transmembrane</keyword>
<dbReference type="Pfam" id="PF05679">
    <property type="entry name" value="CHGN"/>
    <property type="match status" value="1"/>
</dbReference>
<dbReference type="PANTHER" id="PTHR12369">
    <property type="entry name" value="CHONDROITIN SYNTHASE"/>
    <property type="match status" value="1"/>
</dbReference>
<protein>
    <recommendedName>
        <fullName evidence="9">Hexosyltransferase</fullName>
        <ecNumber evidence="9">2.4.1.-</ecNumber>
    </recommendedName>
</protein>
<feature type="transmembrane region" description="Helical" evidence="9">
    <location>
        <begin position="20"/>
        <end position="38"/>
    </location>
</feature>
<reference evidence="10 11" key="1">
    <citation type="submission" date="2022-05" db="EMBL/GenBank/DDBJ databases">
        <authorList>
            <consortium name="Genoscope - CEA"/>
            <person name="William W."/>
        </authorList>
    </citation>
    <scope>NUCLEOTIDE SEQUENCE [LARGE SCALE GENOMIC DNA]</scope>
</reference>
<keyword evidence="8 9" id="KW-0472">Membrane</keyword>
<keyword evidence="3 9" id="KW-0808">Transferase</keyword>
<dbReference type="InterPro" id="IPR008428">
    <property type="entry name" value="Chond_GalNAc"/>
</dbReference>
<dbReference type="GO" id="GO:0008376">
    <property type="term" value="F:acetylgalactosaminyltransferase activity"/>
    <property type="evidence" value="ECO:0007669"/>
    <property type="project" value="InterPro"/>
</dbReference>
<keyword evidence="11" id="KW-1185">Reference proteome</keyword>
<evidence type="ECO:0000256" key="7">
    <source>
        <dbReference type="ARBA" id="ARBA00023034"/>
    </source>
</evidence>
<dbReference type="AlphaFoldDB" id="A0AAU9XM46"/>
<keyword evidence="7 9" id="KW-0333">Golgi apparatus</keyword>
<comment type="caution">
    <text evidence="10">The sequence shown here is derived from an EMBL/GenBank/DDBJ whole genome shotgun (WGS) entry which is preliminary data.</text>
</comment>
<evidence type="ECO:0000256" key="9">
    <source>
        <dbReference type="RuleBase" id="RU364016"/>
    </source>
</evidence>
<evidence type="ECO:0000256" key="2">
    <source>
        <dbReference type="ARBA" id="ARBA00009239"/>
    </source>
</evidence>
<sequence>MKAIYHVRTALERLWKRKMVKVGVVLFLVFEFVVFVRFDKLTRIFNERNKTAVARENSTGLQMTISIRESPKALNMSGFLNLHLWSDTCAKNLDILCNFPMFPRAPAQRLVLKKTVITGNLTQAKEMRLFGYINPNESGLFLFMVKFCTAEVHLGYHKNWKEAMKIISLDAGKFPENKSDSQVSSAIDLIAGEKYFIDIVAICVHSINKLQLLWKTPSSSGFEIINSTFLFPNMDDSSSFNLNFYDEHIPDSQACALRRNETIYFKLPSQMSHLSHEQVKNILPYCEYKPSYNLNRRVSGYEAVTYRVVHSFIYPFPKHEQLRDQKKWIYALGENETKEVVYTFMEALRSKELRRFELMKIRNVERKTDPKRGDRYLIEVELLDLTSSSKVILSEYVFMAKEEKKLCYPKGFQWNRTVDVYLVATAKNLGRWLHHFIKNVEKIIHETNDQNLHVVIYDYNSSDINLEKVLKDSSLTNYMFRRESGKYSRTHSFTEAIKLVSNPHSIIVMVDLHLHIAAPFINSVRKHCIEGRMVYTPIIVQMACGSNPANLVGLWQVYGYGIIGLYKSDWDRAGGFGMNKNTWGGEDWILMDRLVSVGLEFERMRTPYVYHYYHSKKGLW</sequence>
<keyword evidence="6 9" id="KW-1133">Transmembrane helix</keyword>
<organism evidence="10 11">
    <name type="scientific">Pocillopora meandrina</name>
    <dbReference type="NCBI Taxonomy" id="46732"/>
    <lineage>
        <taxon>Eukaryota</taxon>
        <taxon>Metazoa</taxon>
        <taxon>Cnidaria</taxon>
        <taxon>Anthozoa</taxon>
        <taxon>Hexacorallia</taxon>
        <taxon>Scleractinia</taxon>
        <taxon>Astrocoeniina</taxon>
        <taxon>Pocilloporidae</taxon>
        <taxon>Pocillopora</taxon>
    </lineage>
</organism>
<evidence type="ECO:0000256" key="3">
    <source>
        <dbReference type="ARBA" id="ARBA00022679"/>
    </source>
</evidence>
<comment type="subcellular location">
    <subcellularLocation>
        <location evidence="1 9">Golgi apparatus</location>
        <location evidence="1 9">Golgi stack membrane</location>
        <topology evidence="1 9">Single-pass type II membrane protein</topology>
    </subcellularLocation>
</comment>
<evidence type="ECO:0000256" key="8">
    <source>
        <dbReference type="ARBA" id="ARBA00023136"/>
    </source>
</evidence>
<dbReference type="InterPro" id="IPR029044">
    <property type="entry name" value="Nucleotide-diphossugar_trans"/>
</dbReference>
<gene>
    <name evidence="10" type="ORF">PMEA_00026768</name>
</gene>
<accession>A0AAU9XM46</accession>
<dbReference type="Proteomes" id="UP001159428">
    <property type="component" value="Unassembled WGS sequence"/>
</dbReference>
<dbReference type="GO" id="GO:0032580">
    <property type="term" value="C:Golgi cisterna membrane"/>
    <property type="evidence" value="ECO:0007669"/>
    <property type="project" value="UniProtKB-SubCell"/>
</dbReference>
<dbReference type="Gene3D" id="3.90.550.10">
    <property type="entry name" value="Spore Coat Polysaccharide Biosynthesis Protein SpsA, Chain A"/>
    <property type="match status" value="1"/>
</dbReference>
<dbReference type="SUPFAM" id="SSF53448">
    <property type="entry name" value="Nucleotide-diphospho-sugar transferases"/>
    <property type="match status" value="1"/>
</dbReference>
<evidence type="ECO:0000313" key="10">
    <source>
        <dbReference type="EMBL" id="CAH3152639.1"/>
    </source>
</evidence>
<proteinExistence type="inferred from homology"/>
<evidence type="ECO:0000256" key="1">
    <source>
        <dbReference type="ARBA" id="ARBA00004447"/>
    </source>
</evidence>
<dbReference type="InterPro" id="IPR051227">
    <property type="entry name" value="CS_glycosyltransferase"/>
</dbReference>
<evidence type="ECO:0000256" key="5">
    <source>
        <dbReference type="ARBA" id="ARBA00022968"/>
    </source>
</evidence>
<dbReference type="PANTHER" id="PTHR12369:SF5">
    <property type="entry name" value="HEXOSYLTRANSFERASE"/>
    <property type="match status" value="1"/>
</dbReference>
<dbReference type="EMBL" id="CALNXJ010000051">
    <property type="protein sequence ID" value="CAH3152639.1"/>
    <property type="molecule type" value="Genomic_DNA"/>
</dbReference>
<dbReference type="EC" id="2.4.1.-" evidence="9"/>
<evidence type="ECO:0000256" key="4">
    <source>
        <dbReference type="ARBA" id="ARBA00022692"/>
    </source>
</evidence>
<evidence type="ECO:0000313" key="11">
    <source>
        <dbReference type="Proteomes" id="UP001159428"/>
    </source>
</evidence>
<comment type="similarity">
    <text evidence="2 9">Belongs to the chondroitin N-acetylgalactosaminyltransferase family.</text>
</comment>
<evidence type="ECO:0000256" key="6">
    <source>
        <dbReference type="ARBA" id="ARBA00022989"/>
    </source>
</evidence>
<name>A0AAU9XM46_9CNID</name>